<dbReference type="SUPFAM" id="SSF117892">
    <property type="entry name" value="Band 7/SPFH domain"/>
    <property type="match status" value="1"/>
</dbReference>
<dbReference type="Pfam" id="PF01145">
    <property type="entry name" value="Band_7"/>
    <property type="match status" value="1"/>
</dbReference>
<dbReference type="EMBL" id="CP036426">
    <property type="protein sequence ID" value="QDV33160.1"/>
    <property type="molecule type" value="Genomic_DNA"/>
</dbReference>
<keyword evidence="3" id="KW-0812">Transmembrane</keyword>
<protein>
    <recommendedName>
        <fullName evidence="6">Protein HflC</fullName>
    </recommendedName>
</protein>
<comment type="similarity">
    <text evidence="2 6">Belongs to the band 7/mec-2 family. HflC subfamily.</text>
</comment>
<dbReference type="OrthoDB" id="9809197at2"/>
<comment type="subcellular location">
    <subcellularLocation>
        <location evidence="1">Membrane</location>
        <topology evidence="1">Single-pass membrane protein</topology>
    </subcellularLocation>
</comment>
<accession>A0A518GX58</accession>
<evidence type="ECO:0000256" key="6">
    <source>
        <dbReference type="PIRNR" id="PIRNR005651"/>
    </source>
</evidence>
<dbReference type="GO" id="GO:0016020">
    <property type="term" value="C:membrane"/>
    <property type="evidence" value="ECO:0007669"/>
    <property type="project" value="UniProtKB-SubCell"/>
</dbReference>
<dbReference type="PIRSF" id="PIRSF005651">
    <property type="entry name" value="HflC"/>
    <property type="match status" value="1"/>
</dbReference>
<keyword evidence="5" id="KW-0472">Membrane</keyword>
<feature type="domain" description="Band 7" evidence="8">
    <location>
        <begin position="23"/>
        <end position="194"/>
    </location>
</feature>
<dbReference type="GO" id="GO:0006508">
    <property type="term" value="P:proteolysis"/>
    <property type="evidence" value="ECO:0007669"/>
    <property type="project" value="UniProtKB-KW"/>
</dbReference>
<reference evidence="9 10" key="1">
    <citation type="submission" date="2019-02" db="EMBL/GenBank/DDBJ databases">
        <title>Deep-cultivation of Planctomycetes and their phenomic and genomic characterization uncovers novel biology.</title>
        <authorList>
            <person name="Wiegand S."/>
            <person name="Jogler M."/>
            <person name="Boedeker C."/>
            <person name="Pinto D."/>
            <person name="Vollmers J."/>
            <person name="Rivas-Marin E."/>
            <person name="Kohn T."/>
            <person name="Peeters S.H."/>
            <person name="Heuer A."/>
            <person name="Rast P."/>
            <person name="Oberbeckmann S."/>
            <person name="Bunk B."/>
            <person name="Jeske O."/>
            <person name="Meyerdierks A."/>
            <person name="Storesund J.E."/>
            <person name="Kallscheuer N."/>
            <person name="Luecker S."/>
            <person name="Lage O.M."/>
            <person name="Pohl T."/>
            <person name="Merkel B.J."/>
            <person name="Hornburger P."/>
            <person name="Mueller R.-W."/>
            <person name="Bruemmer F."/>
            <person name="Labrenz M."/>
            <person name="Spormann A.M."/>
            <person name="Op den Camp H."/>
            <person name="Overmann J."/>
            <person name="Amann R."/>
            <person name="Jetten M.S.M."/>
            <person name="Mascher T."/>
            <person name="Medema M.H."/>
            <person name="Devos D.P."/>
            <person name="Kaster A.-K."/>
            <person name="Ovreas L."/>
            <person name="Rohde M."/>
            <person name="Galperin M.Y."/>
            <person name="Jogler C."/>
        </authorList>
    </citation>
    <scope>NUCLEOTIDE SEQUENCE [LARGE SCALE GENOMIC DNA]</scope>
    <source>
        <strain evidence="9 10">ElP</strain>
    </source>
</reference>
<dbReference type="SMART" id="SM00244">
    <property type="entry name" value="PHB"/>
    <property type="match status" value="1"/>
</dbReference>
<keyword evidence="10" id="KW-1185">Reference proteome</keyword>
<evidence type="ECO:0000313" key="10">
    <source>
        <dbReference type="Proteomes" id="UP000317835"/>
    </source>
</evidence>
<keyword evidence="9" id="KW-0645">Protease</keyword>
<evidence type="ECO:0000256" key="3">
    <source>
        <dbReference type="ARBA" id="ARBA00022692"/>
    </source>
</evidence>
<evidence type="ECO:0000313" key="9">
    <source>
        <dbReference type="EMBL" id="QDV33160.1"/>
    </source>
</evidence>
<dbReference type="PANTHER" id="PTHR42911">
    <property type="entry name" value="MODULATOR OF FTSH PROTEASE HFLC"/>
    <property type="match status" value="1"/>
</dbReference>
<evidence type="ECO:0000256" key="5">
    <source>
        <dbReference type="ARBA" id="ARBA00023136"/>
    </source>
</evidence>
<feature type="region of interest" description="Disordered" evidence="7">
    <location>
        <begin position="294"/>
        <end position="331"/>
    </location>
</feature>
<comment type="function">
    <text evidence="6">HflC and HflK could regulate a protease.</text>
</comment>
<dbReference type="InterPro" id="IPR010200">
    <property type="entry name" value="HflC"/>
</dbReference>
<dbReference type="KEGG" id="tpla:ElP_10020"/>
<keyword evidence="9" id="KW-0378">Hydrolase</keyword>
<dbReference type="GO" id="GO:0008233">
    <property type="term" value="F:peptidase activity"/>
    <property type="evidence" value="ECO:0007669"/>
    <property type="project" value="UniProtKB-KW"/>
</dbReference>
<dbReference type="InterPro" id="IPR001107">
    <property type="entry name" value="Band_7"/>
</dbReference>
<dbReference type="RefSeq" id="WP_145267566.1">
    <property type="nucleotide sequence ID" value="NZ_CP036426.1"/>
</dbReference>
<dbReference type="Proteomes" id="UP000317835">
    <property type="component" value="Chromosome"/>
</dbReference>
<dbReference type="CDD" id="cd03405">
    <property type="entry name" value="SPFH_HflC"/>
    <property type="match status" value="1"/>
</dbReference>
<dbReference type="AlphaFoldDB" id="A0A518GX58"/>
<evidence type="ECO:0000256" key="1">
    <source>
        <dbReference type="ARBA" id="ARBA00004167"/>
    </source>
</evidence>
<gene>
    <name evidence="9" type="primary">hflC</name>
    <name evidence="9" type="ORF">ElP_10020</name>
</gene>
<evidence type="ECO:0000256" key="2">
    <source>
        <dbReference type="ARBA" id="ARBA00007862"/>
    </source>
</evidence>
<dbReference type="PANTHER" id="PTHR42911:SF1">
    <property type="entry name" value="MODULATOR OF FTSH PROTEASE HFLC"/>
    <property type="match status" value="1"/>
</dbReference>
<evidence type="ECO:0000256" key="4">
    <source>
        <dbReference type="ARBA" id="ARBA00022989"/>
    </source>
</evidence>
<sequence length="331" mass="35479">MRRSTILAVVVLLLVVGLAIAARSIVVADETQFVLVTSFGRPVALYGDEPGEAGPHPRWPWQGSWAIDRRLRSFDAAPREVITGDKKNLEVAGFVAWKVADPVAFLRAAGSGAAAEARLEERVASALSDAIGRRELASLASTDPDVWSLDDLTAEIRLAVDSPARRELGVEVVDVRLRRFNHPLEVRPAVFDLIRSERRQVAAQLRADGEAQYRTITSRADREREAILAEADAEAERIRATGEAEATRLLNEAHAVDPGFAEFLRTLETYRALLDGRATVVLSAESPLLRLLHEGPGPGVLEPPAAASPTPMAGSPSAAEAPGSSPGGGDE</sequence>
<feature type="compositionally biased region" description="Low complexity" evidence="7">
    <location>
        <begin position="311"/>
        <end position="324"/>
    </location>
</feature>
<organism evidence="9 10">
    <name type="scientific">Tautonia plasticadhaerens</name>
    <dbReference type="NCBI Taxonomy" id="2527974"/>
    <lineage>
        <taxon>Bacteria</taxon>
        <taxon>Pseudomonadati</taxon>
        <taxon>Planctomycetota</taxon>
        <taxon>Planctomycetia</taxon>
        <taxon>Isosphaerales</taxon>
        <taxon>Isosphaeraceae</taxon>
        <taxon>Tautonia</taxon>
    </lineage>
</organism>
<name>A0A518GX58_9BACT</name>
<evidence type="ECO:0000256" key="7">
    <source>
        <dbReference type="SAM" id="MobiDB-lite"/>
    </source>
</evidence>
<dbReference type="InterPro" id="IPR036013">
    <property type="entry name" value="Band_7/SPFH_dom_sf"/>
</dbReference>
<keyword evidence="4" id="KW-1133">Transmembrane helix</keyword>
<evidence type="ECO:0000259" key="8">
    <source>
        <dbReference type="SMART" id="SM00244"/>
    </source>
</evidence>
<dbReference type="Gene3D" id="3.30.479.30">
    <property type="entry name" value="Band 7 domain"/>
    <property type="match status" value="1"/>
</dbReference>
<proteinExistence type="inferred from homology"/>